<dbReference type="AlphaFoldDB" id="A0A0G0UE34"/>
<dbReference type="Pfam" id="PF13489">
    <property type="entry name" value="Methyltransf_23"/>
    <property type="match status" value="1"/>
</dbReference>
<dbReference type="Pfam" id="PF08421">
    <property type="entry name" value="Methyltransf_13"/>
    <property type="match status" value="1"/>
</dbReference>
<dbReference type="Gene3D" id="3.40.50.720">
    <property type="entry name" value="NAD(P)-binding Rossmann-like Domain"/>
    <property type="match status" value="1"/>
</dbReference>
<dbReference type="InterPro" id="IPR038576">
    <property type="entry name" value="Methyltransf_Zn-bd_dom_put_sf"/>
</dbReference>
<dbReference type="InterPro" id="IPR013691">
    <property type="entry name" value="MeTrfase_14"/>
</dbReference>
<evidence type="ECO:0000259" key="2">
    <source>
        <dbReference type="Pfam" id="PF08484"/>
    </source>
</evidence>
<dbReference type="InterPro" id="IPR029063">
    <property type="entry name" value="SAM-dependent_MTases_sf"/>
</dbReference>
<evidence type="ECO:0000259" key="1">
    <source>
        <dbReference type="Pfam" id="PF08421"/>
    </source>
</evidence>
<evidence type="ECO:0000313" key="4">
    <source>
        <dbReference type="Proteomes" id="UP000034854"/>
    </source>
</evidence>
<dbReference type="Pfam" id="PF08484">
    <property type="entry name" value="Methyltransf_14"/>
    <property type="match status" value="1"/>
</dbReference>
<dbReference type="Proteomes" id="UP000034854">
    <property type="component" value="Unassembled WGS sequence"/>
</dbReference>
<proteinExistence type="predicted"/>
<feature type="domain" description="C-methyltransferase" evidence="2">
    <location>
        <begin position="243"/>
        <end position="402"/>
    </location>
</feature>
<dbReference type="PATRIC" id="fig|1618409.3.peg.456"/>
<sequence length="407" mass="46749">MKQLTCRFCNARLSQTFVDLGLSPVANDYIPFSEKDTRESFYPLHVFVCTKCWLVQLPEHRTEGEIFTDTYAYFSSYSSSWLAHAKDYVETMTKRFGLNKSNLVIELASNDGYLLQYFREKRIPVLGVEPTKNTAAAARAKGIRTVTEFFGRDTARKLKKADLLIGNNVLAHVPDLNDFVGGMKIILKSDGICTMEFPHLMKLMEKNQFDTIYHEHYSYFSFLTVQKVFAKHGLTLFDVEEIPTHGGSLRIYGRHSANKDIKKTKRIDALIRKEIVFGLHKTETYTKFSEKVKKTKQAFLKFLIEAKKNGKSIVGYGAPAKGNTFLNYCGVRTDFIDYTVDASPYKQKHFLPGVRIPIYEPERIAKTHPDYVLILPWNIKTEVMEQMRAVRKWGGKFVTAIPRVTIQ</sequence>
<evidence type="ECO:0008006" key="5">
    <source>
        <dbReference type="Google" id="ProtNLM"/>
    </source>
</evidence>
<reference evidence="3 4" key="1">
    <citation type="journal article" date="2015" name="Nature">
        <title>rRNA introns, odd ribosomes, and small enigmatic genomes across a large radiation of phyla.</title>
        <authorList>
            <person name="Brown C.T."/>
            <person name="Hug L.A."/>
            <person name="Thomas B.C."/>
            <person name="Sharon I."/>
            <person name="Castelle C.J."/>
            <person name="Singh A."/>
            <person name="Wilkins M.J."/>
            <person name="Williams K.H."/>
            <person name="Banfield J.F."/>
        </authorList>
    </citation>
    <scope>NUCLEOTIDE SEQUENCE [LARGE SCALE GENOMIC DNA]</scope>
</reference>
<feature type="domain" description="Methyltransferase putative zinc binding" evidence="1">
    <location>
        <begin position="6"/>
        <end position="67"/>
    </location>
</feature>
<evidence type="ECO:0000313" key="3">
    <source>
        <dbReference type="EMBL" id="KKR87189.1"/>
    </source>
</evidence>
<organism evidence="3 4">
    <name type="scientific">Candidatus Curtissbacteria bacterium GW2011_GWA1_41_11</name>
    <dbReference type="NCBI Taxonomy" id="1618409"/>
    <lineage>
        <taxon>Bacteria</taxon>
        <taxon>Candidatus Curtissiibacteriota</taxon>
    </lineage>
</organism>
<dbReference type="InterPro" id="IPR013630">
    <property type="entry name" value="Methyltransf_Zn-bd_dom_put"/>
</dbReference>
<dbReference type="SUPFAM" id="SSF53335">
    <property type="entry name" value="S-adenosyl-L-methionine-dependent methyltransferases"/>
    <property type="match status" value="1"/>
</dbReference>
<dbReference type="Gene3D" id="3.40.50.150">
    <property type="entry name" value="Vaccinia Virus protein VP39"/>
    <property type="match status" value="1"/>
</dbReference>
<dbReference type="PANTHER" id="PTHR43861">
    <property type="entry name" value="TRANS-ACONITATE 2-METHYLTRANSFERASE-RELATED"/>
    <property type="match status" value="1"/>
</dbReference>
<dbReference type="Gene3D" id="6.20.50.110">
    <property type="entry name" value="Methyltransferase, zinc-binding domain"/>
    <property type="match status" value="1"/>
</dbReference>
<accession>A0A0G0UE34</accession>
<comment type="caution">
    <text evidence="3">The sequence shown here is derived from an EMBL/GenBank/DDBJ whole genome shotgun (WGS) entry which is preliminary data.</text>
</comment>
<name>A0A0G0UE34_9BACT</name>
<dbReference type="EMBL" id="LCAG01000006">
    <property type="protein sequence ID" value="KKR87189.1"/>
    <property type="molecule type" value="Genomic_DNA"/>
</dbReference>
<protein>
    <recommendedName>
        <fullName evidence="5">SAM-dependent methyltransferase</fullName>
    </recommendedName>
</protein>
<gene>
    <name evidence="3" type="ORF">UU34_C0006G0008</name>
</gene>
<dbReference type="PANTHER" id="PTHR43861:SF5">
    <property type="entry name" value="BLL5978 PROTEIN"/>
    <property type="match status" value="1"/>
</dbReference>